<dbReference type="OrthoDB" id="95390at2759"/>
<comment type="similarity">
    <text evidence="2">Belongs to the IFT56 family.</text>
</comment>
<evidence type="ECO:0000256" key="3">
    <source>
        <dbReference type="ARBA" id="ARBA00022737"/>
    </source>
</evidence>
<dbReference type="GO" id="GO:0035720">
    <property type="term" value="P:intraciliary anterograde transport"/>
    <property type="evidence" value="ECO:0007669"/>
    <property type="project" value="TreeGrafter"/>
</dbReference>
<evidence type="ECO:0000256" key="4">
    <source>
        <dbReference type="ARBA" id="ARBA00022803"/>
    </source>
</evidence>
<keyword evidence="4" id="KW-0802">TPR repeat</keyword>
<dbReference type="PANTHER" id="PTHR14781:SF0">
    <property type="entry name" value="INTRAFLAGELLAR TRANSPORT PROTEIN 56"/>
    <property type="match status" value="1"/>
</dbReference>
<feature type="compositionally biased region" description="Basic and acidic residues" evidence="6">
    <location>
        <begin position="641"/>
        <end position="653"/>
    </location>
</feature>
<dbReference type="GO" id="GO:0036064">
    <property type="term" value="C:ciliary basal body"/>
    <property type="evidence" value="ECO:0007669"/>
    <property type="project" value="TreeGrafter"/>
</dbReference>
<evidence type="ECO:0008006" key="9">
    <source>
        <dbReference type="Google" id="ProtNLM"/>
    </source>
</evidence>
<proteinExistence type="inferred from homology"/>
<dbReference type="EMBL" id="JADBJN010000002">
    <property type="protein sequence ID" value="KAG5675952.1"/>
    <property type="molecule type" value="Genomic_DNA"/>
</dbReference>
<name>A0A9J6C244_POLVA</name>
<dbReference type="InterPro" id="IPR008160">
    <property type="entry name" value="Collagen"/>
</dbReference>
<dbReference type="GO" id="GO:0097546">
    <property type="term" value="C:ciliary base"/>
    <property type="evidence" value="ECO:0007669"/>
    <property type="project" value="TreeGrafter"/>
</dbReference>
<dbReference type="Proteomes" id="UP001107558">
    <property type="component" value="Chromosome 2"/>
</dbReference>
<dbReference type="GO" id="GO:0035735">
    <property type="term" value="P:intraciliary transport involved in cilium assembly"/>
    <property type="evidence" value="ECO:0007669"/>
    <property type="project" value="TreeGrafter"/>
</dbReference>
<evidence type="ECO:0000256" key="6">
    <source>
        <dbReference type="SAM" id="MobiDB-lite"/>
    </source>
</evidence>
<feature type="region of interest" description="Disordered" evidence="6">
    <location>
        <begin position="1"/>
        <end position="64"/>
    </location>
</feature>
<dbReference type="PANTHER" id="PTHR14781">
    <property type="entry name" value="INTRAFLAGELLAR TRANSPORT PROTEIN 56"/>
    <property type="match status" value="1"/>
</dbReference>
<dbReference type="Pfam" id="PF01391">
    <property type="entry name" value="Collagen"/>
    <property type="match status" value="2"/>
</dbReference>
<dbReference type="GO" id="GO:0030992">
    <property type="term" value="C:intraciliary transport particle B"/>
    <property type="evidence" value="ECO:0007669"/>
    <property type="project" value="TreeGrafter"/>
</dbReference>
<gene>
    <name evidence="7" type="ORF">PVAND_005809</name>
</gene>
<dbReference type="GO" id="GO:0120170">
    <property type="term" value="F:intraciliary transport particle B binding"/>
    <property type="evidence" value="ECO:0007669"/>
    <property type="project" value="TreeGrafter"/>
</dbReference>
<evidence type="ECO:0000256" key="1">
    <source>
        <dbReference type="ARBA" id="ARBA00004138"/>
    </source>
</evidence>
<keyword evidence="5" id="KW-0966">Cell projection</keyword>
<keyword evidence="3" id="KW-0677">Repeat</keyword>
<dbReference type="InterPro" id="IPR030511">
    <property type="entry name" value="TTC26"/>
</dbReference>
<dbReference type="AlphaFoldDB" id="A0A9J6C244"/>
<keyword evidence="8" id="KW-1185">Reference proteome</keyword>
<evidence type="ECO:0000313" key="7">
    <source>
        <dbReference type="EMBL" id="KAG5675952.1"/>
    </source>
</evidence>
<evidence type="ECO:0000256" key="2">
    <source>
        <dbReference type="ARBA" id="ARBA00007834"/>
    </source>
</evidence>
<organism evidence="7 8">
    <name type="scientific">Polypedilum vanderplanki</name>
    <name type="common">Sleeping chironomid midge</name>
    <dbReference type="NCBI Taxonomy" id="319348"/>
    <lineage>
        <taxon>Eukaryota</taxon>
        <taxon>Metazoa</taxon>
        <taxon>Ecdysozoa</taxon>
        <taxon>Arthropoda</taxon>
        <taxon>Hexapoda</taxon>
        <taxon>Insecta</taxon>
        <taxon>Pterygota</taxon>
        <taxon>Neoptera</taxon>
        <taxon>Endopterygota</taxon>
        <taxon>Diptera</taxon>
        <taxon>Nematocera</taxon>
        <taxon>Chironomoidea</taxon>
        <taxon>Chironomidae</taxon>
        <taxon>Chironominae</taxon>
        <taxon>Polypedilum</taxon>
        <taxon>Polypedilum</taxon>
    </lineage>
</organism>
<accession>A0A9J6C244</accession>
<comment type="caution">
    <text evidence="7">The sequence shown here is derived from an EMBL/GenBank/DDBJ whole genome shotgun (WGS) entry which is preliminary data.</text>
</comment>
<evidence type="ECO:0000313" key="8">
    <source>
        <dbReference type="Proteomes" id="UP001107558"/>
    </source>
</evidence>
<feature type="compositionally biased region" description="Basic and acidic residues" evidence="6">
    <location>
        <begin position="33"/>
        <end position="42"/>
    </location>
</feature>
<comment type="subcellular location">
    <subcellularLocation>
        <location evidence="1">Cell projection</location>
        <location evidence="1">Cilium</location>
    </subcellularLocation>
</comment>
<dbReference type="InterPro" id="IPR011990">
    <property type="entry name" value="TPR-like_helical_dom_sf"/>
</dbReference>
<evidence type="ECO:0000256" key="5">
    <source>
        <dbReference type="ARBA" id="ARBA00023273"/>
    </source>
</evidence>
<dbReference type="Gene3D" id="1.25.40.10">
    <property type="entry name" value="Tetratricopeptide repeat domain"/>
    <property type="match status" value="2"/>
</dbReference>
<reference evidence="7" key="1">
    <citation type="submission" date="2021-03" db="EMBL/GenBank/DDBJ databases">
        <title>Chromosome level genome of the anhydrobiotic midge Polypedilum vanderplanki.</title>
        <authorList>
            <person name="Yoshida Y."/>
            <person name="Kikawada T."/>
            <person name="Gusev O."/>
        </authorList>
    </citation>
    <scope>NUCLEOTIDE SEQUENCE</scope>
    <source>
        <strain evidence="7">NIAS01</strain>
        <tissue evidence="7">Whole body or cell culture</tissue>
    </source>
</reference>
<feature type="compositionally biased region" description="Basic and acidic residues" evidence="6">
    <location>
        <begin position="713"/>
        <end position="722"/>
    </location>
</feature>
<sequence length="794" mass="87841">MHCQHGLRGQYGEPGAQGPRGDPGEGGINSKGTKGDRGRDGLDGAQGNPGFDGSKTDSAKSNQAVINKKRQIPSFEEFLSKRDYIGAKTVLKYSKDYDDEEEKDKIHWLAFCDFHLGNYKTALDQYQFLFDDMPTKEIAINLGVCMFYLGLYEDAQNIVQDLPESPLKIRLLFHLAHKLGDDDRLMELHGSLRDVIEDQLSLAGLHYLRGQYQEAIDIYKRILLDNKNLHAVNVYVALCYYKLDYFGMSQEVLDLYMANHSDSIIAANLKACNRFRMFNGQAAEQDIKHLIDSGVFGIDLIKHNLVVFRNGEGALQVLPQLIDIVPEARLNLAIHHLKRHEIQEAHQLIKDIQPKVPHEYILKGVVHASMYQETNSKEHIKQAQQYLHLVGASASECDTIPGRQAMASSFFLYGQFEEVLVYLNSIRSFFVNDDTFNYNYAQAKVATGYYKEAEELLMQIHNMQIRNDHTFSMILARCHIYCGHADQAWNIFVTKDTTPEAFSLLQLIANDCYRIGEFWIAAKAFDMLEKMDPAPEFWEGKRGACAGALYNLITKKKSGIPANGIGEIISLLRDSSNSQAEAILAGEKGYPGIDGRIGRDGEKGAKGFKGLPGEYTPYCKGERGMPGTYEFIQRNSTKVLRGDKGQKGDKGDFGPDGFPGRHGTIGQPGIRGLKGYKGQEGNEGDRGKPGKVGPIGAPGEKGEKGAPGFAGRDGAKGAKGETGEDGYEGIPGRQGPIGPPGRYDPTLDEISIGPQGPQGEIGLVGDMGVDGIPGEFKAYLLINERYNGIEFIFK</sequence>
<dbReference type="SUPFAM" id="SSF48452">
    <property type="entry name" value="TPR-like"/>
    <property type="match status" value="3"/>
</dbReference>
<feature type="region of interest" description="Disordered" evidence="6">
    <location>
        <begin position="641"/>
        <end position="759"/>
    </location>
</feature>
<protein>
    <recommendedName>
        <fullName evidence="9">Tetratricopeptide repeat protein</fullName>
    </recommendedName>
</protein>